<dbReference type="GO" id="GO:0003723">
    <property type="term" value="F:RNA binding"/>
    <property type="evidence" value="ECO:0007669"/>
    <property type="project" value="UniProtKB-UniRule"/>
</dbReference>
<keyword evidence="6 13" id="KW-0489">Methyltransferase</keyword>
<evidence type="ECO:0000256" key="4">
    <source>
        <dbReference type="ARBA" id="ARBA00022490"/>
    </source>
</evidence>
<evidence type="ECO:0000256" key="6">
    <source>
        <dbReference type="ARBA" id="ARBA00022603"/>
    </source>
</evidence>
<dbReference type="FunFam" id="3.30.70.1170:FF:000003">
    <property type="entry name" value="16S rRNA (Cytosine(967)-C(5))-methyltransferase RsmB"/>
    <property type="match status" value="1"/>
</dbReference>
<feature type="binding site" evidence="13">
    <location>
        <position position="325"/>
    </location>
    <ligand>
        <name>S-adenosyl-L-methionine</name>
        <dbReference type="ChEBI" id="CHEBI:59789"/>
    </ligand>
</feature>
<evidence type="ECO:0000259" key="14">
    <source>
        <dbReference type="PROSITE" id="PS51686"/>
    </source>
</evidence>
<evidence type="ECO:0000256" key="9">
    <source>
        <dbReference type="ARBA" id="ARBA00022884"/>
    </source>
</evidence>
<dbReference type="InterPro" id="IPR006027">
    <property type="entry name" value="NusB_RsmB_TIM44"/>
</dbReference>
<dbReference type="Pfam" id="PF01189">
    <property type="entry name" value="Methyltr_RsmB-F"/>
    <property type="match status" value="1"/>
</dbReference>
<keyword evidence="4" id="KW-0963">Cytoplasm</keyword>
<dbReference type="AlphaFoldDB" id="A0A1L8D1K2"/>
<dbReference type="PRINTS" id="PR02008">
    <property type="entry name" value="RCMTFAMILY"/>
</dbReference>
<evidence type="ECO:0000256" key="12">
    <source>
        <dbReference type="ARBA" id="ARBA00047283"/>
    </source>
</evidence>
<dbReference type="InterPro" id="IPR029063">
    <property type="entry name" value="SAM-dependent_MTases_sf"/>
</dbReference>
<dbReference type="Gene3D" id="1.10.940.10">
    <property type="entry name" value="NusB-like"/>
    <property type="match status" value="1"/>
</dbReference>
<dbReference type="PANTHER" id="PTHR22807:SF53">
    <property type="entry name" value="RIBOSOMAL RNA SMALL SUBUNIT METHYLTRANSFERASE B-RELATED"/>
    <property type="match status" value="1"/>
</dbReference>
<evidence type="ECO:0000256" key="13">
    <source>
        <dbReference type="PROSITE-ProRule" id="PRU01023"/>
    </source>
</evidence>
<dbReference type="Proteomes" id="UP000187338">
    <property type="component" value="Unassembled WGS sequence"/>
</dbReference>
<dbReference type="Gene3D" id="3.30.70.1170">
    <property type="entry name" value="Sun protein, domain 3"/>
    <property type="match status" value="1"/>
</dbReference>
<evidence type="ECO:0000256" key="1">
    <source>
        <dbReference type="ARBA" id="ARBA00002724"/>
    </source>
</evidence>
<dbReference type="GO" id="GO:0005737">
    <property type="term" value="C:cytoplasm"/>
    <property type="evidence" value="ECO:0007669"/>
    <property type="project" value="UniProtKB-SubCell"/>
</dbReference>
<comment type="similarity">
    <text evidence="13">Belongs to the class I-like SAM-binding methyltransferase superfamily. RsmB/NOP family.</text>
</comment>
<dbReference type="CDD" id="cd02440">
    <property type="entry name" value="AdoMet_MTases"/>
    <property type="match status" value="1"/>
</dbReference>
<feature type="binding site" evidence="13">
    <location>
        <position position="307"/>
    </location>
    <ligand>
        <name>S-adenosyl-L-methionine</name>
        <dbReference type="ChEBI" id="CHEBI:59789"/>
    </ligand>
</feature>
<dbReference type="InterPro" id="IPR001678">
    <property type="entry name" value="MeTrfase_RsmB-F_NOP2_dom"/>
</dbReference>
<evidence type="ECO:0000256" key="11">
    <source>
        <dbReference type="ARBA" id="ARBA00031088"/>
    </source>
</evidence>
<comment type="function">
    <text evidence="1">Specifically methylates the cytosine at position 967 (m5C967) of 16S rRNA.</text>
</comment>
<comment type="catalytic activity">
    <reaction evidence="12">
        <text>cytidine(967) in 16S rRNA + S-adenosyl-L-methionine = 5-methylcytidine(967) in 16S rRNA + S-adenosyl-L-homocysteine + H(+)</text>
        <dbReference type="Rhea" id="RHEA:42748"/>
        <dbReference type="Rhea" id="RHEA-COMP:10219"/>
        <dbReference type="Rhea" id="RHEA-COMP:10220"/>
        <dbReference type="ChEBI" id="CHEBI:15378"/>
        <dbReference type="ChEBI" id="CHEBI:57856"/>
        <dbReference type="ChEBI" id="CHEBI:59789"/>
        <dbReference type="ChEBI" id="CHEBI:74483"/>
        <dbReference type="ChEBI" id="CHEBI:82748"/>
        <dbReference type="EC" id="2.1.1.176"/>
    </reaction>
</comment>
<dbReference type="NCBIfam" id="NF011494">
    <property type="entry name" value="PRK14902.1"/>
    <property type="match status" value="1"/>
</dbReference>
<dbReference type="RefSeq" id="WP_166503987.1">
    <property type="nucleotide sequence ID" value="NZ_BDJL01000030.1"/>
</dbReference>
<evidence type="ECO:0000256" key="7">
    <source>
        <dbReference type="ARBA" id="ARBA00022679"/>
    </source>
</evidence>
<dbReference type="SUPFAM" id="SSF53335">
    <property type="entry name" value="S-adenosyl-L-methionine-dependent methyltransferases"/>
    <property type="match status" value="1"/>
</dbReference>
<accession>A0A1L8D1K2</accession>
<protein>
    <recommendedName>
        <fullName evidence="3">16S rRNA (cytosine(967)-C(5))-methyltransferase</fullName>
        <ecNumber evidence="3">2.1.1.176</ecNumber>
    </recommendedName>
    <alternativeName>
        <fullName evidence="10">16S rRNA m5C967 methyltransferase</fullName>
    </alternativeName>
    <alternativeName>
        <fullName evidence="11">rRNA (cytosine-C(5)-)-methyltransferase RsmB</fullName>
    </alternativeName>
</protein>
<dbReference type="STRING" id="661089.ciss_09560"/>
<dbReference type="PANTHER" id="PTHR22807">
    <property type="entry name" value="NOP2 YEAST -RELATED NOL1/NOP2/FMU SUN DOMAIN-CONTAINING"/>
    <property type="match status" value="1"/>
</dbReference>
<sequence length="440" mass="49944">MNLRELVIKTLVEVEKNNSYVNLLLPKLIANLAKKEDKDFVVELTYGVLKQLKLLDYLAGKLLKKRSKLPPFVINAIRVGLYQLYFLDRVPTYAAINETVEAVKQNYREFTGVVNGVLRNFIRRREEITKIDVRDEVEYLAIAFSHPEWMVKRWLNQYGSAKTVEILKYNNNQPNLTLRINTLKISPKAYCDLLNNENINFKQLPYLPEGVVILDQVGVRELPGYDEGLFYIQDLGSMFISHLVNPEPDSVGVDACAAPGGKSTHLAQLMGNKGLIYAFDVHPGRLKLIEENAQRLGINIIRCLLGDATTLKLPDGVNPHWILADVPCSGTGVLARKPDARWQKSEEEIIKLSQYQLEILTNLSRLLPPEGILVYSTCSIEAEENEGVVENFLRKNPDFVLVKPPEWFFNLGIVKNDYYLRLLPGEIGDGFFGVILKKLC</sequence>
<organism evidence="15 16">
    <name type="scientific">Carboxydothermus islandicus</name>
    <dbReference type="NCBI Taxonomy" id="661089"/>
    <lineage>
        <taxon>Bacteria</taxon>
        <taxon>Bacillati</taxon>
        <taxon>Bacillota</taxon>
        <taxon>Clostridia</taxon>
        <taxon>Thermoanaerobacterales</taxon>
        <taxon>Thermoanaerobacteraceae</taxon>
        <taxon>Carboxydothermus</taxon>
    </lineage>
</organism>
<dbReference type="EC" id="2.1.1.176" evidence="3"/>
<dbReference type="InterPro" id="IPR049560">
    <property type="entry name" value="MeTrfase_RsmB-F_NOP2_cat"/>
</dbReference>
<dbReference type="SUPFAM" id="SSF48013">
    <property type="entry name" value="NusB-like"/>
    <property type="match status" value="1"/>
</dbReference>
<keyword evidence="9 13" id="KW-0694">RNA-binding</keyword>
<keyword evidence="7 13" id="KW-0808">Transferase</keyword>
<dbReference type="InterPro" id="IPR004573">
    <property type="entry name" value="rRNA_ssu_MeTfrase_B"/>
</dbReference>
<dbReference type="GO" id="GO:0008649">
    <property type="term" value="F:rRNA methyltransferase activity"/>
    <property type="evidence" value="ECO:0007669"/>
    <property type="project" value="InterPro"/>
</dbReference>
<feature type="domain" description="SAM-dependent MTase RsmB/NOP-type" evidence="14">
    <location>
        <begin position="166"/>
        <end position="439"/>
    </location>
</feature>
<keyword evidence="8 13" id="KW-0949">S-adenosyl-L-methionine</keyword>
<evidence type="ECO:0000313" key="16">
    <source>
        <dbReference type="Proteomes" id="UP000187338"/>
    </source>
</evidence>
<keyword evidence="5" id="KW-0698">rRNA processing</keyword>
<reference evidence="16" key="1">
    <citation type="submission" date="2016-12" db="EMBL/GenBank/DDBJ databases">
        <title>Draft Genome Sequences od Carboxydothermus pertinax and islandicus, Hydrogenogenic Carboxydotrophic Bacteria.</title>
        <authorList>
            <person name="Fukuyama Y."/>
            <person name="Ohmae K."/>
            <person name="Yoneda Y."/>
            <person name="Yoshida T."/>
            <person name="Sako Y."/>
        </authorList>
    </citation>
    <scope>NUCLEOTIDE SEQUENCE [LARGE SCALE GENOMIC DNA]</scope>
    <source>
        <strain evidence="16">SET</strain>
    </source>
</reference>
<dbReference type="InterPro" id="IPR035926">
    <property type="entry name" value="NusB-like_sf"/>
</dbReference>
<evidence type="ECO:0000256" key="2">
    <source>
        <dbReference type="ARBA" id="ARBA00004496"/>
    </source>
</evidence>
<dbReference type="EMBL" id="BDJL01000030">
    <property type="protein sequence ID" value="GAV25023.1"/>
    <property type="molecule type" value="Genomic_DNA"/>
</dbReference>
<feature type="active site" description="Nucleophile" evidence="13">
    <location>
        <position position="378"/>
    </location>
</feature>
<feature type="binding site" evidence="13">
    <location>
        <begin position="256"/>
        <end position="262"/>
    </location>
    <ligand>
        <name>S-adenosyl-L-methionine</name>
        <dbReference type="ChEBI" id="CHEBI:59789"/>
    </ligand>
</feature>
<evidence type="ECO:0000256" key="5">
    <source>
        <dbReference type="ARBA" id="ARBA00022552"/>
    </source>
</evidence>
<dbReference type="InterPro" id="IPR023267">
    <property type="entry name" value="RCMT"/>
</dbReference>
<dbReference type="GO" id="GO:0006355">
    <property type="term" value="P:regulation of DNA-templated transcription"/>
    <property type="evidence" value="ECO:0007669"/>
    <property type="project" value="InterPro"/>
</dbReference>
<dbReference type="Pfam" id="PF01029">
    <property type="entry name" value="NusB"/>
    <property type="match status" value="1"/>
</dbReference>
<dbReference type="NCBIfam" id="TIGR00563">
    <property type="entry name" value="rsmB"/>
    <property type="match status" value="1"/>
</dbReference>
<evidence type="ECO:0000256" key="3">
    <source>
        <dbReference type="ARBA" id="ARBA00012140"/>
    </source>
</evidence>
<dbReference type="PROSITE" id="PS51686">
    <property type="entry name" value="SAM_MT_RSMB_NOP"/>
    <property type="match status" value="1"/>
</dbReference>
<dbReference type="Gene3D" id="3.40.50.150">
    <property type="entry name" value="Vaccinia Virus protein VP39"/>
    <property type="match status" value="1"/>
</dbReference>
<gene>
    <name evidence="15" type="ORF">ciss_09560</name>
</gene>
<evidence type="ECO:0000256" key="10">
    <source>
        <dbReference type="ARBA" id="ARBA00030399"/>
    </source>
</evidence>
<evidence type="ECO:0000256" key="8">
    <source>
        <dbReference type="ARBA" id="ARBA00022691"/>
    </source>
</evidence>
<feature type="binding site" evidence="13">
    <location>
        <position position="280"/>
    </location>
    <ligand>
        <name>S-adenosyl-L-methionine</name>
        <dbReference type="ChEBI" id="CHEBI:59789"/>
    </ligand>
</feature>
<evidence type="ECO:0000313" key="15">
    <source>
        <dbReference type="EMBL" id="GAV25023.1"/>
    </source>
</evidence>
<name>A0A1L8D1K2_9THEO</name>
<proteinExistence type="inferred from homology"/>
<dbReference type="InterPro" id="IPR054728">
    <property type="entry name" value="RsmB-like_ferredoxin"/>
</dbReference>
<dbReference type="Pfam" id="PF22458">
    <property type="entry name" value="RsmF-B_ferredox"/>
    <property type="match status" value="1"/>
</dbReference>
<comment type="caution">
    <text evidence="15">The sequence shown here is derived from an EMBL/GenBank/DDBJ whole genome shotgun (WGS) entry which is preliminary data.</text>
</comment>
<keyword evidence="16" id="KW-1185">Reference proteome</keyword>
<comment type="subcellular location">
    <subcellularLocation>
        <location evidence="2">Cytoplasm</location>
    </subcellularLocation>
</comment>